<dbReference type="WBParaSite" id="nRc.2.0.1.t27975-RA">
    <property type="protein sequence ID" value="nRc.2.0.1.t27975-RA"/>
    <property type="gene ID" value="nRc.2.0.1.g27975"/>
</dbReference>
<reference evidence="2" key="1">
    <citation type="submission" date="2022-11" db="UniProtKB">
        <authorList>
            <consortium name="WormBaseParasite"/>
        </authorList>
    </citation>
    <scope>IDENTIFICATION</scope>
</reference>
<dbReference type="Proteomes" id="UP000887565">
    <property type="component" value="Unplaced"/>
</dbReference>
<protein>
    <submittedName>
        <fullName evidence="2">Uncharacterized protein</fullName>
    </submittedName>
</protein>
<organism evidence="1 2">
    <name type="scientific">Romanomermis culicivorax</name>
    <name type="common">Nematode worm</name>
    <dbReference type="NCBI Taxonomy" id="13658"/>
    <lineage>
        <taxon>Eukaryota</taxon>
        <taxon>Metazoa</taxon>
        <taxon>Ecdysozoa</taxon>
        <taxon>Nematoda</taxon>
        <taxon>Enoplea</taxon>
        <taxon>Dorylaimia</taxon>
        <taxon>Mermithida</taxon>
        <taxon>Mermithoidea</taxon>
        <taxon>Mermithidae</taxon>
        <taxon>Romanomermis</taxon>
    </lineage>
</organism>
<proteinExistence type="predicted"/>
<evidence type="ECO:0000313" key="2">
    <source>
        <dbReference type="WBParaSite" id="nRc.2.0.1.t27975-RA"/>
    </source>
</evidence>
<accession>A0A915JP42</accession>
<dbReference type="AlphaFoldDB" id="A0A915JP42"/>
<name>A0A915JP42_ROMCU</name>
<sequence>MAGRVLGIIIPCDHKENAIGLGDLGLGNLGGLGVQGALGVRTIWRSVHLEVTISRFSKNCGCPFRSKVDFQAERFKLLTIRSVPSKRPS</sequence>
<evidence type="ECO:0000313" key="1">
    <source>
        <dbReference type="Proteomes" id="UP000887565"/>
    </source>
</evidence>
<keyword evidence="1" id="KW-1185">Reference proteome</keyword>